<dbReference type="Gene3D" id="3.20.20.330">
    <property type="entry name" value="Homocysteine-binding-like domain"/>
    <property type="match status" value="1"/>
</dbReference>
<feature type="domain" description="B12-binding" evidence="20">
    <location>
        <begin position="693"/>
        <end position="828"/>
    </location>
</feature>
<dbReference type="PROSITE" id="PS51337">
    <property type="entry name" value="B12_BINDING_NTER"/>
    <property type="match status" value="1"/>
</dbReference>
<evidence type="ECO:0000256" key="15">
    <source>
        <dbReference type="ARBA" id="ARBA00023285"/>
    </source>
</evidence>
<dbReference type="FunFam" id="3.20.20.20:FF:000002">
    <property type="entry name" value="Methionine synthase"/>
    <property type="match status" value="1"/>
</dbReference>
<dbReference type="Pfam" id="PF02310">
    <property type="entry name" value="B12-binding"/>
    <property type="match status" value="1"/>
</dbReference>
<feature type="non-terminal residue" evidence="22">
    <location>
        <position position="1"/>
    </location>
</feature>
<evidence type="ECO:0000256" key="12">
    <source>
        <dbReference type="ARBA" id="ARBA00022737"/>
    </source>
</evidence>
<dbReference type="EC" id="2.1.1.13" evidence="5"/>
<dbReference type="SUPFAM" id="SSF51717">
    <property type="entry name" value="Dihydropteroate synthetase-like"/>
    <property type="match status" value="1"/>
</dbReference>
<gene>
    <name evidence="22" type="ORF">METZ01_LOCUS61582</name>
</gene>
<dbReference type="CDD" id="cd02069">
    <property type="entry name" value="methionine_synthase_B12_BD"/>
    <property type="match status" value="1"/>
</dbReference>
<dbReference type="PROSITE" id="PS50970">
    <property type="entry name" value="HCY"/>
    <property type="match status" value="1"/>
</dbReference>
<evidence type="ECO:0000259" key="17">
    <source>
        <dbReference type="PROSITE" id="PS50970"/>
    </source>
</evidence>
<protein>
    <recommendedName>
        <fullName evidence="5">methionine synthase</fullName>
        <ecNumber evidence="5">2.1.1.13</ecNumber>
    </recommendedName>
    <alternativeName>
        <fullName evidence="16">5-methyltetrahydrofolate--homocysteine methyltransferase</fullName>
    </alternativeName>
</protein>
<keyword evidence="9" id="KW-0808">Transferase</keyword>
<comment type="pathway">
    <text evidence="3">Amino-acid biosynthesis; L-methionine biosynthesis via de novo pathway; L-methionine from L-homocysteine (MetH route): step 1/1.</text>
</comment>
<dbReference type="Pfam" id="PF02965">
    <property type="entry name" value="Met_synt_B12"/>
    <property type="match status" value="1"/>
</dbReference>
<dbReference type="InterPro" id="IPR050554">
    <property type="entry name" value="Met_Synthase/Corrinoid"/>
</dbReference>
<dbReference type="SUPFAM" id="SSF52242">
    <property type="entry name" value="Cobalamin (vitamin B12)-binding domain"/>
    <property type="match status" value="1"/>
</dbReference>
<dbReference type="Gene3D" id="3.10.196.10">
    <property type="entry name" value="Vitamin B12-dependent methionine synthase, activation domain"/>
    <property type="match status" value="1"/>
</dbReference>
<dbReference type="InterPro" id="IPR037010">
    <property type="entry name" value="VitB12-dep_Met_synth_activ_sf"/>
</dbReference>
<evidence type="ECO:0000259" key="20">
    <source>
        <dbReference type="PROSITE" id="PS51332"/>
    </source>
</evidence>
<dbReference type="InterPro" id="IPR036724">
    <property type="entry name" value="Cobalamin-bd_sf"/>
</dbReference>
<dbReference type="CDD" id="cd00740">
    <property type="entry name" value="MeTr"/>
    <property type="match status" value="1"/>
</dbReference>
<comment type="similarity">
    <text evidence="4">Belongs to the vitamin-B12 dependent methionine synthase family.</text>
</comment>
<sequence>ANILETNTFNANRISQADYSLQNKVPEINLAAVQVARKAADCYRQQIKLEGLPSDQPIFIAGSIGPTNRTCSMSPDVNDPAYRAVTFDDVAQAYREQAIALIEGGVDLLLLETSFDTLNMKAGIYALESYFEETRTRLPVFLSVTITDASGRTLSGQTLAAFYNSIHHAKPLFLGINCALGAKEMRPFIEELAHISEFPIGIFPNAGMPNAMGEYEQTPEEFAEIMEEFASQGWVNLMGGCCGTTPEHIRALIRQIKDKSPREIPRLNGSDDQEITESKNETTGVPFFSGLEPLNIMPDTGFLIIGERTNVTGSPKFRKLIMNGDFDSGLAVARQQVESGANLIDINFDEGMLDGENSMTDFLNLIAAEPDIARVPVMIDSSKWSVIEAGLKCIQGKGVVNSISLKEGEENFLWQAREIRKYGAAAVVMAFDENGQATTLDHKVEVCKRAYKLLTETVGYAPHDIIFDPNILTVATGMEEHNDYAVAFIEAVRQIKEHCPGSLVSGGVSNISFSFRGNNPVREAMHTAFLYHAIHAGLDMAIVNAGMLDVYDEVPADLLELVEDVLLNRSNDATERLIDFAENYKTEGSKKTQKDTKWREGTPEERIKHALVGGITEYILEDTEEVRTQFDTALEVIEGPLMAGMKVVGDLFGEGKMFLPQVVKSARVMKQAVAYLEPFMEEEKKQTDRASRLPKIVMATVKGDVHDIGKNIVGVVLGCNNIEVIDLGVMVPCEKILETANEQQADVVGLSGLITPSLDEMVHVAGEMKREGFSLPLLIGGATTSAAHTAVKIAPQYDHAVAYVPDASRVAGVISRLLNPKTKKEAELDLLNEHLRRRQAYEERTRERKLLPLEKARNNRTPIDWESSIIDKPGFLGLRDYSVAVETLVEYIDWTPFFYTWELKGRFPKILEDPELGKEARKLFQDAQNLLNEIIENNYFQPKAVVGFFPANSREDDILIYTDESRRKIQTVFHTLRQQAVKDHGKPNQALSDFIAPEDSGRADYLGGFAVTTGTEVEKLADSFEEKLDDYNSILVKAVGDRLAEALAEYMHRQVRCEWGYGNEEDLSIEDMVREKYRGIRPAPGYPAQPDHTEKPLLFKLLDSERRVGIKLTESFAMSPASSVSGMYYAHPESRYFAVGKIDRDQVADYAERKKISVAEVERWLAPILGYI</sequence>
<evidence type="ECO:0000256" key="9">
    <source>
        <dbReference type="ARBA" id="ARBA00022679"/>
    </source>
</evidence>
<dbReference type="GO" id="GO:0046653">
    <property type="term" value="P:tetrahydrofolate metabolic process"/>
    <property type="evidence" value="ECO:0007669"/>
    <property type="project" value="TreeGrafter"/>
</dbReference>
<dbReference type="Pfam" id="PF00809">
    <property type="entry name" value="Pterin_bind"/>
    <property type="match status" value="1"/>
</dbReference>
<dbReference type="AlphaFoldDB" id="A0A381SZJ5"/>
<accession>A0A381SZJ5</accession>
<keyword evidence="11" id="KW-0479">Metal-binding</keyword>
<keyword evidence="15" id="KW-0170">Cobalt</keyword>
<dbReference type="SMART" id="SM01018">
    <property type="entry name" value="B12-binding_2"/>
    <property type="match status" value="1"/>
</dbReference>
<dbReference type="Gene3D" id="3.40.50.280">
    <property type="entry name" value="Cobalamin-binding domain"/>
    <property type="match status" value="1"/>
</dbReference>
<evidence type="ECO:0000256" key="3">
    <source>
        <dbReference type="ARBA" id="ARBA00005178"/>
    </source>
</evidence>
<dbReference type="Pfam" id="PF02574">
    <property type="entry name" value="S-methyl_trans"/>
    <property type="match status" value="1"/>
</dbReference>
<feature type="domain" description="AdoMet activation" evidence="19">
    <location>
        <begin position="844"/>
        <end position="1172"/>
    </location>
</feature>
<dbReference type="InterPro" id="IPR011822">
    <property type="entry name" value="MetH"/>
</dbReference>
<keyword evidence="13" id="KW-0862">Zinc</keyword>
<evidence type="ECO:0000256" key="14">
    <source>
        <dbReference type="ARBA" id="ARBA00023167"/>
    </source>
</evidence>
<dbReference type="PROSITE" id="PS50974">
    <property type="entry name" value="ADOMET_ACTIVATION"/>
    <property type="match status" value="1"/>
</dbReference>
<dbReference type="InterPro" id="IPR003726">
    <property type="entry name" value="HCY_dom"/>
</dbReference>
<evidence type="ECO:0000256" key="16">
    <source>
        <dbReference type="ARBA" id="ARBA00031040"/>
    </source>
</evidence>
<dbReference type="InterPro" id="IPR011005">
    <property type="entry name" value="Dihydropteroate_synth-like_sf"/>
</dbReference>
<dbReference type="UniPathway" id="UPA00051">
    <property type="reaction ID" value="UER00081"/>
</dbReference>
<dbReference type="FunFam" id="1.10.1240.10:FF:000001">
    <property type="entry name" value="Methionine synthase"/>
    <property type="match status" value="1"/>
</dbReference>
<dbReference type="PROSITE" id="PS50972">
    <property type="entry name" value="PTERIN_BINDING"/>
    <property type="match status" value="1"/>
</dbReference>
<dbReference type="SUPFAM" id="SSF56507">
    <property type="entry name" value="Methionine synthase activation domain-like"/>
    <property type="match status" value="1"/>
</dbReference>
<keyword evidence="14" id="KW-0486">Methionine biosynthesis</keyword>
<evidence type="ECO:0000259" key="21">
    <source>
        <dbReference type="PROSITE" id="PS51337"/>
    </source>
</evidence>
<dbReference type="Gene3D" id="1.10.288.10">
    <property type="entry name" value="Cobalamin-dependent Methionine Synthase, domain 2"/>
    <property type="match status" value="1"/>
</dbReference>
<dbReference type="NCBIfam" id="TIGR02082">
    <property type="entry name" value="metH"/>
    <property type="match status" value="1"/>
</dbReference>
<evidence type="ECO:0000256" key="5">
    <source>
        <dbReference type="ARBA" id="ARBA00012032"/>
    </source>
</evidence>
<feature type="domain" description="Hcy-binding" evidence="17">
    <location>
        <begin position="1"/>
        <end position="256"/>
    </location>
</feature>
<dbReference type="GO" id="GO:0031419">
    <property type="term" value="F:cobalamin binding"/>
    <property type="evidence" value="ECO:0007669"/>
    <property type="project" value="UniProtKB-KW"/>
</dbReference>
<feature type="domain" description="Pterin-binding" evidence="18">
    <location>
        <begin position="302"/>
        <end position="563"/>
    </location>
</feature>
<dbReference type="InterPro" id="IPR000489">
    <property type="entry name" value="Pterin-binding_dom"/>
</dbReference>
<dbReference type="InterPro" id="IPR033706">
    <property type="entry name" value="Met_synthase_B12-bd"/>
</dbReference>
<dbReference type="InterPro" id="IPR036594">
    <property type="entry name" value="Meth_synthase_dom"/>
</dbReference>
<dbReference type="SUPFAM" id="SSF47644">
    <property type="entry name" value="Methionine synthase domain"/>
    <property type="match status" value="1"/>
</dbReference>
<evidence type="ECO:0000256" key="2">
    <source>
        <dbReference type="ARBA" id="ARBA00001956"/>
    </source>
</evidence>
<evidence type="ECO:0000256" key="7">
    <source>
        <dbReference type="ARBA" id="ARBA00022605"/>
    </source>
</evidence>
<keyword evidence="6" id="KW-0489">Methyltransferase</keyword>
<evidence type="ECO:0000256" key="4">
    <source>
        <dbReference type="ARBA" id="ARBA00010398"/>
    </source>
</evidence>
<reference evidence="22" key="1">
    <citation type="submission" date="2018-05" db="EMBL/GenBank/DDBJ databases">
        <authorList>
            <person name="Lanie J.A."/>
            <person name="Ng W.-L."/>
            <person name="Kazmierczak K.M."/>
            <person name="Andrzejewski T.M."/>
            <person name="Davidsen T.M."/>
            <person name="Wayne K.J."/>
            <person name="Tettelin H."/>
            <person name="Glass J.I."/>
            <person name="Rusch D."/>
            <person name="Podicherti R."/>
            <person name="Tsui H.-C.T."/>
            <person name="Winkler M.E."/>
        </authorList>
    </citation>
    <scope>NUCLEOTIDE SEQUENCE</scope>
</reference>
<comment type="cofactor">
    <cofactor evidence="2">
        <name>methylcob(III)alamin</name>
        <dbReference type="ChEBI" id="CHEBI:28115"/>
    </cofactor>
</comment>
<dbReference type="InterPro" id="IPR036589">
    <property type="entry name" value="HCY_dom_sf"/>
</dbReference>
<dbReference type="PIRSF" id="PIRSF000381">
    <property type="entry name" value="MetH"/>
    <property type="match status" value="1"/>
</dbReference>
<dbReference type="InterPro" id="IPR003759">
    <property type="entry name" value="Cbl-bd_cap"/>
</dbReference>
<keyword evidence="10" id="KW-0949">S-adenosyl-L-methionine</keyword>
<organism evidence="22">
    <name type="scientific">marine metagenome</name>
    <dbReference type="NCBI Taxonomy" id="408172"/>
    <lineage>
        <taxon>unclassified sequences</taxon>
        <taxon>metagenomes</taxon>
        <taxon>ecological metagenomes</taxon>
    </lineage>
</organism>
<dbReference type="FunFam" id="3.20.20.330:FF:000001">
    <property type="entry name" value="Methionine synthase"/>
    <property type="match status" value="1"/>
</dbReference>
<keyword evidence="12" id="KW-0677">Repeat</keyword>
<dbReference type="PANTHER" id="PTHR45833">
    <property type="entry name" value="METHIONINE SYNTHASE"/>
    <property type="match status" value="1"/>
</dbReference>
<dbReference type="GO" id="GO:0050667">
    <property type="term" value="P:homocysteine metabolic process"/>
    <property type="evidence" value="ECO:0007669"/>
    <property type="project" value="TreeGrafter"/>
</dbReference>
<evidence type="ECO:0000256" key="11">
    <source>
        <dbReference type="ARBA" id="ARBA00022723"/>
    </source>
</evidence>
<dbReference type="GO" id="GO:0008705">
    <property type="term" value="F:methionine synthase activity"/>
    <property type="evidence" value="ECO:0007669"/>
    <property type="project" value="UniProtKB-EC"/>
</dbReference>
<feature type="domain" description="B12-binding N-terminal" evidence="21">
    <location>
        <begin position="594"/>
        <end position="688"/>
    </location>
</feature>
<evidence type="ECO:0000256" key="13">
    <source>
        <dbReference type="ARBA" id="ARBA00022833"/>
    </source>
</evidence>
<evidence type="ECO:0000259" key="18">
    <source>
        <dbReference type="PROSITE" id="PS50972"/>
    </source>
</evidence>
<dbReference type="InterPro" id="IPR006158">
    <property type="entry name" value="Cobalamin-bd"/>
</dbReference>
<comment type="cofactor">
    <cofactor evidence="1">
        <name>Zn(2+)</name>
        <dbReference type="ChEBI" id="CHEBI:29105"/>
    </cofactor>
</comment>
<dbReference type="GO" id="GO:0005829">
    <property type="term" value="C:cytosol"/>
    <property type="evidence" value="ECO:0007669"/>
    <property type="project" value="TreeGrafter"/>
</dbReference>
<proteinExistence type="inferred from homology"/>
<evidence type="ECO:0000259" key="19">
    <source>
        <dbReference type="PROSITE" id="PS50974"/>
    </source>
</evidence>
<evidence type="ECO:0000256" key="10">
    <source>
        <dbReference type="ARBA" id="ARBA00022691"/>
    </source>
</evidence>
<dbReference type="SUPFAM" id="SSF82282">
    <property type="entry name" value="Homocysteine S-methyltransferase"/>
    <property type="match status" value="1"/>
</dbReference>
<dbReference type="Pfam" id="PF02607">
    <property type="entry name" value="B12-binding_2"/>
    <property type="match status" value="1"/>
</dbReference>
<keyword evidence="8" id="KW-0846">Cobalamin</keyword>
<dbReference type="GO" id="GO:0032259">
    <property type="term" value="P:methylation"/>
    <property type="evidence" value="ECO:0007669"/>
    <property type="project" value="UniProtKB-KW"/>
</dbReference>
<dbReference type="EMBL" id="UINC01003723">
    <property type="protein sequence ID" value="SVA08728.1"/>
    <property type="molecule type" value="Genomic_DNA"/>
</dbReference>
<dbReference type="PANTHER" id="PTHR45833:SF1">
    <property type="entry name" value="METHIONINE SYNTHASE"/>
    <property type="match status" value="1"/>
</dbReference>
<dbReference type="Gene3D" id="3.20.20.20">
    <property type="entry name" value="Dihydropteroate synthase-like"/>
    <property type="match status" value="1"/>
</dbReference>
<dbReference type="GO" id="GO:0008270">
    <property type="term" value="F:zinc ion binding"/>
    <property type="evidence" value="ECO:0007669"/>
    <property type="project" value="InterPro"/>
</dbReference>
<dbReference type="InterPro" id="IPR004223">
    <property type="entry name" value="VitB12-dep_Met_synth_activ_dom"/>
</dbReference>
<evidence type="ECO:0000256" key="8">
    <source>
        <dbReference type="ARBA" id="ARBA00022628"/>
    </source>
</evidence>
<evidence type="ECO:0000256" key="1">
    <source>
        <dbReference type="ARBA" id="ARBA00001947"/>
    </source>
</evidence>
<name>A0A381SZJ5_9ZZZZ</name>
<dbReference type="PROSITE" id="PS51332">
    <property type="entry name" value="B12_BINDING"/>
    <property type="match status" value="1"/>
</dbReference>
<evidence type="ECO:0000256" key="6">
    <source>
        <dbReference type="ARBA" id="ARBA00022603"/>
    </source>
</evidence>
<dbReference type="NCBIfam" id="NF007024">
    <property type="entry name" value="PRK09490.1"/>
    <property type="match status" value="1"/>
</dbReference>
<keyword evidence="7" id="KW-0028">Amino-acid biosynthesis</keyword>
<dbReference type="Gene3D" id="1.10.1240.10">
    <property type="entry name" value="Methionine synthase domain"/>
    <property type="match status" value="1"/>
</dbReference>
<evidence type="ECO:0000313" key="22">
    <source>
        <dbReference type="EMBL" id="SVA08728.1"/>
    </source>
</evidence>